<dbReference type="Proteomes" id="UP000003460">
    <property type="component" value="Unassembled WGS sequence"/>
</dbReference>
<proteinExistence type="predicted"/>
<organism evidence="1 2">
    <name type="scientific">Alloprevotella tannerae ATCC 51259</name>
    <dbReference type="NCBI Taxonomy" id="626522"/>
    <lineage>
        <taxon>Bacteria</taxon>
        <taxon>Pseudomonadati</taxon>
        <taxon>Bacteroidota</taxon>
        <taxon>Bacteroidia</taxon>
        <taxon>Bacteroidales</taxon>
        <taxon>Prevotellaceae</taxon>
        <taxon>Alloprevotella</taxon>
    </lineage>
</organism>
<reference evidence="1" key="1">
    <citation type="submission" date="2009-09" db="EMBL/GenBank/DDBJ databases">
        <authorList>
            <person name="Weinstock G."/>
            <person name="Sodergren E."/>
            <person name="Clifton S."/>
            <person name="Fulton L."/>
            <person name="Fulton B."/>
            <person name="Courtney L."/>
            <person name="Fronick C."/>
            <person name="Harrison M."/>
            <person name="Strong C."/>
            <person name="Farmer C."/>
            <person name="Delahaunty K."/>
            <person name="Markovic C."/>
            <person name="Hall O."/>
            <person name="Minx P."/>
            <person name="Tomlinson C."/>
            <person name="Mitreva M."/>
            <person name="Nelson J."/>
            <person name="Hou S."/>
            <person name="Wollam A."/>
            <person name="Pepin K.H."/>
            <person name="Johnson M."/>
            <person name="Bhonagiri V."/>
            <person name="Nash W.E."/>
            <person name="Warren W."/>
            <person name="Chinwalla A."/>
            <person name="Mardis E.R."/>
            <person name="Wilson R.K."/>
        </authorList>
    </citation>
    <scope>NUCLEOTIDE SEQUENCE [LARGE SCALE GENOMIC DNA]</scope>
    <source>
        <strain evidence="1">ATCC 51259</strain>
    </source>
</reference>
<evidence type="ECO:0000313" key="1">
    <source>
        <dbReference type="EMBL" id="EEX70470.1"/>
    </source>
</evidence>
<dbReference type="AlphaFoldDB" id="C9LJU8"/>
<sequence>MGLFGLNEGSKYKDITTNESYGKLRKRGELAPRLPGSCGSVC</sequence>
<keyword evidence="2" id="KW-1185">Reference proteome</keyword>
<dbReference type="EMBL" id="ACIJ02000028">
    <property type="protein sequence ID" value="EEX70470.1"/>
    <property type="molecule type" value="Genomic_DNA"/>
</dbReference>
<evidence type="ECO:0000313" key="2">
    <source>
        <dbReference type="Proteomes" id="UP000003460"/>
    </source>
</evidence>
<protein>
    <submittedName>
        <fullName evidence="1">Uncharacterized protein</fullName>
    </submittedName>
</protein>
<name>C9LJU8_9BACT</name>
<dbReference type="HOGENOM" id="CLU_3256029_0_0_10"/>
<accession>C9LJU8</accession>
<comment type="caution">
    <text evidence="1">The sequence shown here is derived from an EMBL/GenBank/DDBJ whole genome shotgun (WGS) entry which is preliminary data.</text>
</comment>
<gene>
    <name evidence="1" type="ORF">GCWU000325_02512</name>
</gene>